<evidence type="ECO:0000256" key="6">
    <source>
        <dbReference type="ARBA" id="ARBA00022679"/>
    </source>
</evidence>
<dbReference type="Gene3D" id="1.20.120.160">
    <property type="entry name" value="HPT domain"/>
    <property type="match status" value="1"/>
</dbReference>
<reference evidence="12" key="1">
    <citation type="submission" date="2016-10" db="EMBL/GenBank/DDBJ databases">
        <authorList>
            <person name="Varghese N."/>
            <person name="Submissions S."/>
        </authorList>
    </citation>
    <scope>NUCLEOTIDE SEQUENCE [LARGE SCALE GENOMIC DNA]</scope>
    <source>
        <strain evidence="12">DSM 5918</strain>
    </source>
</reference>
<organism evidence="11 12">
    <name type="scientific">Desulfomicrobium apsheronum</name>
    <dbReference type="NCBI Taxonomy" id="52560"/>
    <lineage>
        <taxon>Bacteria</taxon>
        <taxon>Pseudomonadati</taxon>
        <taxon>Thermodesulfobacteriota</taxon>
        <taxon>Desulfovibrionia</taxon>
        <taxon>Desulfovibrionales</taxon>
        <taxon>Desulfomicrobiaceae</taxon>
        <taxon>Desulfomicrobium</taxon>
    </lineage>
</organism>
<dbReference type="PANTHER" id="PTHR43395">
    <property type="entry name" value="SENSOR HISTIDINE KINASE CHEA"/>
    <property type="match status" value="1"/>
</dbReference>
<sequence length="599" mass="66601">MFREEMHRQAFKEEALELLGELETSLLELETDTTNDNVINRVFRAMHTIKGSGAMFGFENVASFTHEVETVFDLARTGHIEVTRELLSLTLLARDHILAMVEGKDSGPGAEEVIRGLRALNPEHKPLEATPTREPLTCAMNPNLRTWRIRFAPPKNLFMSGTNPASLLEELCEMGEHHVIMHLKDIPALPKLNPEDCLVWWDIILTTTGSEDEIRDVFIFVEEDSDLTIQMVGSCQGIDEESYKLIGQILVEKNDITKDALERILLERKPIGQLLSEAGLVSASQVEAALVEQQEVKRLRQTASAEAQQTSSIRVPAQKLDYLVDLVGELVTAQARLTQFASEQSDARLQAISEEIERLSDELRDNTLGIRMLPIGSTFSRFKRLVRDLSQELGKRIVLETHGEDTELDKTVIERLNDPLVHLLRNSIDHGIESPEERLARGKNPEGLIELSAEHSGGEVLIRIIDDGAGIDPERIRAKAVEKGIIAADTLMSDKDALMLIFAPGFSTADKVTSVSGRGVGMDVVKRNIDALRGRISLESVPGQGTTISVRIPLTLAIIDGLQVQVENSYFIMPLSAVEECVELIRKDKDRADLINLRG</sequence>
<keyword evidence="5 8" id="KW-0597">Phosphoprotein</keyword>
<dbReference type="PROSITE" id="PS50894">
    <property type="entry name" value="HPT"/>
    <property type="match status" value="1"/>
</dbReference>
<dbReference type="InterPro" id="IPR036641">
    <property type="entry name" value="HPT_dom_sf"/>
</dbReference>
<dbReference type="EMBL" id="FORX01000009">
    <property type="protein sequence ID" value="SFJ91648.1"/>
    <property type="molecule type" value="Genomic_DNA"/>
</dbReference>
<feature type="modified residue" description="Phosphohistidine" evidence="8">
    <location>
        <position position="47"/>
    </location>
</feature>
<dbReference type="GO" id="GO:0005737">
    <property type="term" value="C:cytoplasm"/>
    <property type="evidence" value="ECO:0007669"/>
    <property type="project" value="InterPro"/>
</dbReference>
<dbReference type="GO" id="GO:0006935">
    <property type="term" value="P:chemotaxis"/>
    <property type="evidence" value="ECO:0007669"/>
    <property type="project" value="UniProtKB-KW"/>
</dbReference>
<dbReference type="STRING" id="52560.SAMN04488082_109108"/>
<evidence type="ECO:0000259" key="10">
    <source>
        <dbReference type="PROSITE" id="PS50894"/>
    </source>
</evidence>
<dbReference type="Pfam" id="PF02895">
    <property type="entry name" value="H-kinase_dim"/>
    <property type="match status" value="1"/>
</dbReference>
<evidence type="ECO:0000256" key="8">
    <source>
        <dbReference type="PROSITE-ProRule" id="PRU00110"/>
    </source>
</evidence>
<dbReference type="SUPFAM" id="SSF47384">
    <property type="entry name" value="Homodimeric domain of signal transducing histidine kinase"/>
    <property type="match status" value="1"/>
</dbReference>
<proteinExistence type="predicted"/>
<dbReference type="OrthoDB" id="9803176at2"/>
<dbReference type="GO" id="GO:0000155">
    <property type="term" value="F:phosphorelay sensor kinase activity"/>
    <property type="evidence" value="ECO:0007669"/>
    <property type="project" value="InterPro"/>
</dbReference>
<dbReference type="PRINTS" id="PR00344">
    <property type="entry name" value="BCTRLSENSOR"/>
</dbReference>
<evidence type="ECO:0000256" key="2">
    <source>
        <dbReference type="ARBA" id="ARBA00012438"/>
    </source>
</evidence>
<dbReference type="CDD" id="cd00088">
    <property type="entry name" value="HPT"/>
    <property type="match status" value="1"/>
</dbReference>
<comment type="catalytic activity">
    <reaction evidence="1">
        <text>ATP + protein L-histidine = ADP + protein N-phospho-L-histidine.</text>
        <dbReference type="EC" id="2.7.13.3"/>
    </reaction>
</comment>
<dbReference type="SMART" id="SM01231">
    <property type="entry name" value="H-kinase_dim"/>
    <property type="match status" value="1"/>
</dbReference>
<dbReference type="SUPFAM" id="SSF47226">
    <property type="entry name" value="Histidine-containing phosphotransfer domain, HPT domain"/>
    <property type="match status" value="1"/>
</dbReference>
<feature type="domain" description="HPt" evidence="10">
    <location>
        <begin position="1"/>
        <end position="104"/>
    </location>
</feature>
<dbReference type="InterPro" id="IPR037006">
    <property type="entry name" value="CheA-like_homodim_sf"/>
</dbReference>
<feature type="domain" description="Histidine kinase" evidence="9">
    <location>
        <begin position="308"/>
        <end position="556"/>
    </location>
</feature>
<evidence type="ECO:0000256" key="7">
    <source>
        <dbReference type="ARBA" id="ARBA00022777"/>
    </source>
</evidence>
<dbReference type="RefSeq" id="WP_092375067.1">
    <property type="nucleotide sequence ID" value="NZ_FORX01000009.1"/>
</dbReference>
<dbReference type="InterPro" id="IPR004105">
    <property type="entry name" value="CheA-like_dim"/>
</dbReference>
<dbReference type="AlphaFoldDB" id="A0A1I3V8B1"/>
<dbReference type="PROSITE" id="PS50109">
    <property type="entry name" value="HIS_KIN"/>
    <property type="match status" value="1"/>
</dbReference>
<dbReference type="InterPro" id="IPR051315">
    <property type="entry name" value="Bact_Chemotaxis_CheA"/>
</dbReference>
<dbReference type="EC" id="2.7.13.3" evidence="2"/>
<dbReference type="InterPro" id="IPR036097">
    <property type="entry name" value="HisK_dim/P_sf"/>
</dbReference>
<dbReference type="SMART" id="SM00387">
    <property type="entry name" value="HATPase_c"/>
    <property type="match status" value="1"/>
</dbReference>
<gene>
    <name evidence="11" type="ORF">SAMN04488082_109108</name>
</gene>
<keyword evidence="12" id="KW-1185">Reference proteome</keyword>
<dbReference type="SUPFAM" id="SSF160246">
    <property type="entry name" value="EspE N-terminal domain-like"/>
    <property type="match status" value="1"/>
</dbReference>
<keyword evidence="6" id="KW-0808">Transferase</keyword>
<evidence type="ECO:0000313" key="11">
    <source>
        <dbReference type="EMBL" id="SFJ91648.1"/>
    </source>
</evidence>
<evidence type="ECO:0000259" key="9">
    <source>
        <dbReference type="PROSITE" id="PS50109"/>
    </source>
</evidence>
<dbReference type="Pfam" id="PF01627">
    <property type="entry name" value="Hpt"/>
    <property type="match status" value="1"/>
</dbReference>
<keyword evidence="4" id="KW-0145">Chemotaxis</keyword>
<dbReference type="InterPro" id="IPR003594">
    <property type="entry name" value="HATPase_dom"/>
</dbReference>
<dbReference type="FunFam" id="3.30.565.10:FF:000016">
    <property type="entry name" value="Chemotaxis protein CheA, putative"/>
    <property type="match status" value="1"/>
</dbReference>
<dbReference type="InterPro" id="IPR004358">
    <property type="entry name" value="Sig_transdc_His_kin-like_C"/>
</dbReference>
<dbReference type="InterPro" id="IPR005467">
    <property type="entry name" value="His_kinase_dom"/>
</dbReference>
<feature type="non-terminal residue" evidence="11">
    <location>
        <position position="599"/>
    </location>
</feature>
<dbReference type="Proteomes" id="UP000198635">
    <property type="component" value="Unassembled WGS sequence"/>
</dbReference>
<dbReference type="InterPro" id="IPR036890">
    <property type="entry name" value="HATPase_C_sf"/>
</dbReference>
<dbReference type="Pfam" id="PF02518">
    <property type="entry name" value="HATPase_c"/>
    <property type="match status" value="1"/>
</dbReference>
<keyword evidence="7 11" id="KW-0418">Kinase</keyword>
<evidence type="ECO:0000256" key="3">
    <source>
        <dbReference type="ARBA" id="ARBA00021495"/>
    </source>
</evidence>
<evidence type="ECO:0000256" key="5">
    <source>
        <dbReference type="ARBA" id="ARBA00022553"/>
    </source>
</evidence>
<evidence type="ECO:0000256" key="4">
    <source>
        <dbReference type="ARBA" id="ARBA00022500"/>
    </source>
</evidence>
<evidence type="ECO:0000313" key="12">
    <source>
        <dbReference type="Proteomes" id="UP000198635"/>
    </source>
</evidence>
<dbReference type="Gene3D" id="1.10.287.560">
    <property type="entry name" value="Histidine kinase CheA-like, homodimeric domain"/>
    <property type="match status" value="1"/>
</dbReference>
<dbReference type="PANTHER" id="PTHR43395:SF10">
    <property type="entry name" value="CHEMOTAXIS PROTEIN CHEA"/>
    <property type="match status" value="1"/>
</dbReference>
<dbReference type="CDD" id="cd16916">
    <property type="entry name" value="HATPase_CheA-like"/>
    <property type="match status" value="1"/>
</dbReference>
<dbReference type="SMART" id="SM00073">
    <property type="entry name" value="HPT"/>
    <property type="match status" value="1"/>
</dbReference>
<dbReference type="SUPFAM" id="SSF55874">
    <property type="entry name" value="ATPase domain of HSP90 chaperone/DNA topoisomerase II/histidine kinase"/>
    <property type="match status" value="1"/>
</dbReference>
<dbReference type="Gene3D" id="3.30.565.10">
    <property type="entry name" value="Histidine kinase-like ATPase, C-terminal domain"/>
    <property type="match status" value="1"/>
</dbReference>
<evidence type="ECO:0000256" key="1">
    <source>
        <dbReference type="ARBA" id="ARBA00000085"/>
    </source>
</evidence>
<dbReference type="InterPro" id="IPR037257">
    <property type="entry name" value="T2SS_E_N_sf"/>
</dbReference>
<accession>A0A1I3V8B1</accession>
<protein>
    <recommendedName>
        <fullName evidence="3">Chemotaxis protein CheA</fullName>
        <ecNumber evidence="2">2.7.13.3</ecNumber>
    </recommendedName>
</protein>
<dbReference type="InterPro" id="IPR008207">
    <property type="entry name" value="Sig_transdc_His_kin_Hpt_dom"/>
</dbReference>
<name>A0A1I3V8B1_9BACT</name>